<reference evidence="1" key="2">
    <citation type="submission" date="2020-09" db="EMBL/GenBank/DDBJ databases">
        <authorList>
            <person name="Sun Q."/>
            <person name="Zhou Y."/>
        </authorList>
    </citation>
    <scope>NUCLEOTIDE SEQUENCE</scope>
    <source>
        <strain evidence="1">CGMCC 1.15322</strain>
    </source>
</reference>
<evidence type="ECO:0000313" key="2">
    <source>
        <dbReference type="Proteomes" id="UP000620596"/>
    </source>
</evidence>
<dbReference type="Proteomes" id="UP000620596">
    <property type="component" value="Unassembled WGS sequence"/>
</dbReference>
<dbReference type="RefSeq" id="WP_188707470.1">
    <property type="nucleotide sequence ID" value="NZ_BMIG01000003.1"/>
</dbReference>
<comment type="caution">
    <text evidence="1">The sequence shown here is derived from an EMBL/GenBank/DDBJ whole genome shotgun (WGS) entry which is preliminary data.</text>
</comment>
<accession>A0A916WFL3</accession>
<proteinExistence type="predicted"/>
<name>A0A916WFL3_9BURK</name>
<dbReference type="AlphaFoldDB" id="A0A916WFL3"/>
<evidence type="ECO:0000313" key="1">
    <source>
        <dbReference type="EMBL" id="GGA92883.1"/>
    </source>
</evidence>
<reference evidence="1" key="1">
    <citation type="journal article" date="2014" name="Int. J. Syst. Evol. Microbiol.">
        <title>Complete genome sequence of Corynebacterium casei LMG S-19264T (=DSM 44701T), isolated from a smear-ripened cheese.</title>
        <authorList>
            <consortium name="US DOE Joint Genome Institute (JGI-PGF)"/>
            <person name="Walter F."/>
            <person name="Albersmeier A."/>
            <person name="Kalinowski J."/>
            <person name="Ruckert C."/>
        </authorList>
    </citation>
    <scope>NUCLEOTIDE SEQUENCE</scope>
    <source>
        <strain evidence="1">CGMCC 1.15322</strain>
    </source>
</reference>
<keyword evidence="2" id="KW-1185">Reference proteome</keyword>
<organism evidence="1 2">
    <name type="scientific">Polaromonas eurypsychrophila</name>
    <dbReference type="NCBI Taxonomy" id="1614635"/>
    <lineage>
        <taxon>Bacteria</taxon>
        <taxon>Pseudomonadati</taxon>
        <taxon>Pseudomonadota</taxon>
        <taxon>Betaproteobacteria</taxon>
        <taxon>Burkholderiales</taxon>
        <taxon>Comamonadaceae</taxon>
        <taxon>Polaromonas</taxon>
    </lineage>
</organism>
<protein>
    <submittedName>
        <fullName evidence="1">Uncharacterized protein</fullName>
    </submittedName>
</protein>
<dbReference type="EMBL" id="BMIG01000003">
    <property type="protein sequence ID" value="GGA92883.1"/>
    <property type="molecule type" value="Genomic_DNA"/>
</dbReference>
<gene>
    <name evidence="1" type="ORF">GCM10011496_12360</name>
</gene>
<sequence length="85" mass="9197">MNLNSHCVDGRQTMVATKTDDGLNEIPMVVLTTSANPKDVAFCHQAGANAPCQARSYGQYLLPLGSSLNDWFESGTLHTETLKVD</sequence>